<keyword evidence="4" id="KW-1185">Reference proteome</keyword>
<reference evidence="2" key="1">
    <citation type="submission" date="2021-08" db="EMBL/GenBank/DDBJ databases">
        <title>WGS assembly of Ceratopteris richardii.</title>
        <authorList>
            <person name="Marchant D.B."/>
            <person name="Chen G."/>
            <person name="Jenkins J."/>
            <person name="Shu S."/>
            <person name="Leebens-Mack J."/>
            <person name="Grimwood J."/>
            <person name="Schmutz J."/>
            <person name="Soltis P."/>
            <person name="Soltis D."/>
            <person name="Chen Z.-H."/>
        </authorList>
    </citation>
    <scope>NUCLEOTIDE SEQUENCE</scope>
    <source>
        <strain evidence="2">Whitten #5841</strain>
        <tissue evidence="2">Leaf</tissue>
    </source>
</reference>
<evidence type="ECO:0000313" key="4">
    <source>
        <dbReference type="Proteomes" id="UP000825935"/>
    </source>
</evidence>
<evidence type="ECO:0000313" key="3">
    <source>
        <dbReference type="EMBL" id="KAH7365469.1"/>
    </source>
</evidence>
<organism evidence="2 4">
    <name type="scientific">Ceratopteris richardii</name>
    <name type="common">Triangle waterfern</name>
    <dbReference type="NCBI Taxonomy" id="49495"/>
    <lineage>
        <taxon>Eukaryota</taxon>
        <taxon>Viridiplantae</taxon>
        <taxon>Streptophyta</taxon>
        <taxon>Embryophyta</taxon>
        <taxon>Tracheophyta</taxon>
        <taxon>Polypodiopsida</taxon>
        <taxon>Polypodiidae</taxon>
        <taxon>Polypodiales</taxon>
        <taxon>Pteridineae</taxon>
        <taxon>Pteridaceae</taxon>
        <taxon>Parkerioideae</taxon>
        <taxon>Ceratopteris</taxon>
    </lineage>
</organism>
<evidence type="ECO:0000313" key="2">
    <source>
        <dbReference type="EMBL" id="KAH7365466.1"/>
    </source>
</evidence>
<comment type="caution">
    <text evidence="2">The sequence shown here is derived from an EMBL/GenBank/DDBJ whole genome shotgun (WGS) entry which is preliminary data.</text>
</comment>
<sequence>MHVLLHACVQTLSLSLWLTHTHTHPHIPTHTHTHPHTPSYLTRNAWGFKKGENEE</sequence>
<dbReference type="EMBL" id="CM035423">
    <property type="protein sequence ID" value="KAH7365469.1"/>
    <property type="molecule type" value="Genomic_DNA"/>
</dbReference>
<dbReference type="AlphaFoldDB" id="A0A8T2SPZ9"/>
<dbReference type="EMBL" id="CM035423">
    <property type="protein sequence ID" value="KAH7365466.1"/>
    <property type="molecule type" value="Genomic_DNA"/>
</dbReference>
<keyword evidence="1" id="KW-0732">Signal</keyword>
<feature type="signal peptide" evidence="1">
    <location>
        <begin position="1"/>
        <end position="23"/>
    </location>
</feature>
<gene>
    <name evidence="2" type="ORF">KP509_18G029600</name>
    <name evidence="3" type="ORF">KP509_18G029900</name>
</gene>
<dbReference type="Proteomes" id="UP000825935">
    <property type="component" value="Chromosome 18"/>
</dbReference>
<evidence type="ECO:0000256" key="1">
    <source>
        <dbReference type="SAM" id="SignalP"/>
    </source>
</evidence>
<protein>
    <submittedName>
        <fullName evidence="2">Uncharacterized protein</fullName>
    </submittedName>
</protein>
<accession>A0A8T2SPZ9</accession>
<proteinExistence type="predicted"/>
<feature type="chain" id="PRO_5036275874" evidence="1">
    <location>
        <begin position="24"/>
        <end position="55"/>
    </location>
</feature>
<name>A0A8T2SPZ9_CERRI</name>